<comment type="function">
    <text evidence="2">Functions as a ribosomal silencing factor. Interacts with ribosomal protein uL14 (rplN), blocking formation of intersubunit bridge B8. Prevents association of the 30S and 50S ribosomal subunits and the formation of functional ribosomes, thus repressing translation.</text>
</comment>
<feature type="compositionally biased region" description="Acidic residues" evidence="3">
    <location>
        <begin position="167"/>
        <end position="201"/>
    </location>
</feature>
<keyword evidence="2" id="KW-0963">Cytoplasm</keyword>
<comment type="subcellular location">
    <subcellularLocation>
        <location evidence="2">Cytoplasm</location>
    </subcellularLocation>
</comment>
<dbReference type="PANTHER" id="PTHR21043:SF0">
    <property type="entry name" value="MITOCHONDRIAL ASSEMBLY OF RIBOSOMAL LARGE SUBUNIT PROTEIN 1"/>
    <property type="match status" value="1"/>
</dbReference>
<keyword evidence="2" id="KW-0810">Translation regulation</keyword>
<keyword evidence="2" id="KW-0678">Repressor</keyword>
<dbReference type="GO" id="GO:0017148">
    <property type="term" value="P:negative regulation of translation"/>
    <property type="evidence" value="ECO:0007669"/>
    <property type="project" value="UniProtKB-UniRule"/>
</dbReference>
<protein>
    <recommendedName>
        <fullName evidence="2">Ribosomal silencing factor RsfS</fullName>
    </recommendedName>
</protein>
<dbReference type="SUPFAM" id="SSF81301">
    <property type="entry name" value="Nucleotidyltransferase"/>
    <property type="match status" value="1"/>
</dbReference>
<dbReference type="GO" id="GO:0042256">
    <property type="term" value="P:cytosolic ribosome assembly"/>
    <property type="evidence" value="ECO:0007669"/>
    <property type="project" value="UniProtKB-UniRule"/>
</dbReference>
<dbReference type="Gene3D" id="3.30.460.10">
    <property type="entry name" value="Beta Polymerase, domain 2"/>
    <property type="match status" value="1"/>
</dbReference>
<dbReference type="InterPro" id="IPR043519">
    <property type="entry name" value="NT_sf"/>
</dbReference>
<feature type="region of interest" description="Disordered" evidence="3">
    <location>
        <begin position="153"/>
        <end position="210"/>
    </location>
</feature>
<gene>
    <name evidence="2" type="primary">rsfS</name>
    <name evidence="4" type="ORF">CCAX7_52920</name>
</gene>
<name>A0A402CNP2_9BACT</name>
<evidence type="ECO:0000313" key="5">
    <source>
        <dbReference type="Proteomes" id="UP000287394"/>
    </source>
</evidence>
<dbReference type="Pfam" id="PF02410">
    <property type="entry name" value="RsfS"/>
    <property type="match status" value="1"/>
</dbReference>
<dbReference type="Proteomes" id="UP000287394">
    <property type="component" value="Chromosome"/>
</dbReference>
<dbReference type="AlphaFoldDB" id="A0A402CNP2"/>
<dbReference type="GO" id="GO:0005737">
    <property type="term" value="C:cytoplasm"/>
    <property type="evidence" value="ECO:0007669"/>
    <property type="project" value="UniProtKB-SubCell"/>
</dbReference>
<evidence type="ECO:0000256" key="3">
    <source>
        <dbReference type="SAM" id="MobiDB-lite"/>
    </source>
</evidence>
<comment type="similarity">
    <text evidence="1 2">Belongs to the Iojap/RsfS family.</text>
</comment>
<dbReference type="InterPro" id="IPR004394">
    <property type="entry name" value="Iojap/RsfS/C7orf30"/>
</dbReference>
<proteinExistence type="inferred from homology"/>
<organism evidence="4 5">
    <name type="scientific">Capsulimonas corticalis</name>
    <dbReference type="NCBI Taxonomy" id="2219043"/>
    <lineage>
        <taxon>Bacteria</taxon>
        <taxon>Bacillati</taxon>
        <taxon>Armatimonadota</taxon>
        <taxon>Armatimonadia</taxon>
        <taxon>Capsulimonadales</taxon>
        <taxon>Capsulimonadaceae</taxon>
        <taxon>Capsulimonas</taxon>
    </lineage>
</organism>
<sequence length="210" mass="23551">MGADALRPPPSFWEKRYTKAYQQEELQSLKPSTLTSEQKRDIIVAAAEDKKANYMTEIDLRGKTLIADFFIICSGTSNIHIRSISDGVIESMEEHGIRAHRTEGYSEATWIVVDYGDVILHVMSEDERDRYKLEKLWTREVVADSTGATILPISAALPDDEHAGLTLDEDDEDTDEEDGDEDLDGDDEDDQAELTALDSDEEDHKDGARA</sequence>
<evidence type="ECO:0000256" key="1">
    <source>
        <dbReference type="ARBA" id="ARBA00010574"/>
    </source>
</evidence>
<dbReference type="NCBIfam" id="TIGR00090">
    <property type="entry name" value="rsfS_iojap_ybeB"/>
    <property type="match status" value="1"/>
</dbReference>
<evidence type="ECO:0000313" key="4">
    <source>
        <dbReference type="EMBL" id="BDI33241.1"/>
    </source>
</evidence>
<dbReference type="EMBL" id="AP025739">
    <property type="protein sequence ID" value="BDI33241.1"/>
    <property type="molecule type" value="Genomic_DNA"/>
</dbReference>
<keyword evidence="5" id="KW-1185">Reference proteome</keyword>
<comment type="subunit">
    <text evidence="2">Interacts with ribosomal protein uL14 (rplN).</text>
</comment>
<evidence type="ECO:0000256" key="2">
    <source>
        <dbReference type="HAMAP-Rule" id="MF_01477"/>
    </source>
</evidence>
<dbReference type="PANTHER" id="PTHR21043">
    <property type="entry name" value="IOJAP SUPERFAMILY ORTHOLOG"/>
    <property type="match status" value="1"/>
</dbReference>
<accession>A0A402CNP2</accession>
<dbReference type="GO" id="GO:0090071">
    <property type="term" value="P:negative regulation of ribosome biogenesis"/>
    <property type="evidence" value="ECO:0007669"/>
    <property type="project" value="UniProtKB-UniRule"/>
</dbReference>
<dbReference type="GO" id="GO:0043023">
    <property type="term" value="F:ribosomal large subunit binding"/>
    <property type="evidence" value="ECO:0007669"/>
    <property type="project" value="TreeGrafter"/>
</dbReference>
<dbReference type="KEGG" id="ccot:CCAX7_52920"/>
<reference evidence="4 5" key="1">
    <citation type="journal article" date="2019" name="Int. J. Syst. Evol. Microbiol.">
        <title>Capsulimonas corticalis gen. nov., sp. nov., an aerobic capsulated bacterium, of a novel bacterial order, Capsulimonadales ord. nov., of the class Armatimonadia of the phylum Armatimonadetes.</title>
        <authorList>
            <person name="Li J."/>
            <person name="Kudo C."/>
            <person name="Tonouchi A."/>
        </authorList>
    </citation>
    <scope>NUCLEOTIDE SEQUENCE [LARGE SCALE GENOMIC DNA]</scope>
    <source>
        <strain evidence="4 5">AX-7</strain>
    </source>
</reference>
<dbReference type="HAMAP" id="MF_01477">
    <property type="entry name" value="Iojap_RsfS"/>
    <property type="match status" value="1"/>
</dbReference>